<dbReference type="EMBL" id="KB096080">
    <property type="protein sequence ID" value="ESO08615.1"/>
    <property type="molecule type" value="Genomic_DNA"/>
</dbReference>
<dbReference type="PROSITE" id="PS50176">
    <property type="entry name" value="ARM_REPEAT"/>
    <property type="match status" value="3"/>
</dbReference>
<dbReference type="CTD" id="20210117"/>
<feature type="repeat" description="ARM" evidence="2">
    <location>
        <begin position="184"/>
        <end position="226"/>
    </location>
</feature>
<feature type="repeat" description="ARM" evidence="2">
    <location>
        <begin position="225"/>
        <end position="269"/>
    </location>
</feature>
<feature type="compositionally biased region" description="Basic and acidic residues" evidence="3">
    <location>
        <begin position="23"/>
        <end position="34"/>
    </location>
</feature>
<dbReference type="GO" id="GO:0061608">
    <property type="term" value="F:nuclear import signal receptor activity"/>
    <property type="evidence" value="ECO:0007669"/>
    <property type="project" value="InterPro"/>
</dbReference>
<dbReference type="PIRSF" id="PIRSF005673">
    <property type="entry name" value="Importin_alpha"/>
    <property type="match status" value="1"/>
</dbReference>
<dbReference type="OrthoDB" id="21522at2759"/>
<dbReference type="RefSeq" id="XP_009013545.1">
    <property type="nucleotide sequence ID" value="XM_009015297.1"/>
</dbReference>
<keyword evidence="6" id="KW-1185">Reference proteome</keyword>
<dbReference type="Pfam" id="PF00514">
    <property type="entry name" value="Arm"/>
    <property type="match status" value="2"/>
</dbReference>
<reference evidence="4 6" key="2">
    <citation type="journal article" date="2013" name="Nature">
        <title>Insights into bilaterian evolution from three spiralian genomes.</title>
        <authorList>
            <person name="Simakov O."/>
            <person name="Marletaz F."/>
            <person name="Cho S.J."/>
            <person name="Edsinger-Gonzales E."/>
            <person name="Havlak P."/>
            <person name="Hellsten U."/>
            <person name="Kuo D.H."/>
            <person name="Larsson T."/>
            <person name="Lv J."/>
            <person name="Arendt D."/>
            <person name="Savage R."/>
            <person name="Osoegawa K."/>
            <person name="de Jong P."/>
            <person name="Grimwood J."/>
            <person name="Chapman J.A."/>
            <person name="Shapiro H."/>
            <person name="Aerts A."/>
            <person name="Otillar R.P."/>
            <person name="Terry A.Y."/>
            <person name="Boore J.L."/>
            <person name="Grigoriev I.V."/>
            <person name="Lindberg D.R."/>
            <person name="Seaver E.C."/>
            <person name="Weisblat D.A."/>
            <person name="Putnam N.H."/>
            <person name="Rokhsar D.S."/>
        </authorList>
    </citation>
    <scope>NUCLEOTIDE SEQUENCE</scope>
</reference>
<dbReference type="SUPFAM" id="SSF48371">
    <property type="entry name" value="ARM repeat"/>
    <property type="match status" value="1"/>
</dbReference>
<evidence type="ECO:0000256" key="1">
    <source>
        <dbReference type="PIRNR" id="PIRNR005673"/>
    </source>
</evidence>
<protein>
    <recommendedName>
        <fullName evidence="1">Importin subunit alpha</fullName>
    </recommendedName>
</protein>
<dbReference type="AlphaFoldDB" id="T1FMR8"/>
<dbReference type="PANTHER" id="PTHR16356:SF1">
    <property type="entry name" value="TRANSMEMBRANE AND COILED-COIL DOMAIN-CONTAINING PROTEIN 6"/>
    <property type="match status" value="1"/>
</dbReference>
<organism evidence="5 6">
    <name type="scientific">Helobdella robusta</name>
    <name type="common">Californian leech</name>
    <dbReference type="NCBI Taxonomy" id="6412"/>
    <lineage>
        <taxon>Eukaryota</taxon>
        <taxon>Metazoa</taxon>
        <taxon>Spiralia</taxon>
        <taxon>Lophotrochozoa</taxon>
        <taxon>Annelida</taxon>
        <taxon>Clitellata</taxon>
        <taxon>Hirudinea</taxon>
        <taxon>Rhynchobdellida</taxon>
        <taxon>Glossiphoniidae</taxon>
        <taxon>Helobdella</taxon>
    </lineage>
</organism>
<dbReference type="InterPro" id="IPR024931">
    <property type="entry name" value="Importin_alpha"/>
</dbReference>
<feature type="repeat" description="ARM" evidence="2">
    <location>
        <begin position="101"/>
        <end position="143"/>
    </location>
</feature>
<reference evidence="6" key="1">
    <citation type="submission" date="2012-12" db="EMBL/GenBank/DDBJ databases">
        <authorList>
            <person name="Hellsten U."/>
            <person name="Grimwood J."/>
            <person name="Chapman J.A."/>
            <person name="Shapiro H."/>
            <person name="Aerts A."/>
            <person name="Otillar R.P."/>
            <person name="Terry A.Y."/>
            <person name="Boore J.L."/>
            <person name="Simakov O."/>
            <person name="Marletaz F."/>
            <person name="Cho S.-J."/>
            <person name="Edsinger-Gonzales E."/>
            <person name="Havlak P."/>
            <person name="Kuo D.-H."/>
            <person name="Larsson T."/>
            <person name="Lv J."/>
            <person name="Arendt D."/>
            <person name="Savage R."/>
            <person name="Osoegawa K."/>
            <person name="de Jong P."/>
            <person name="Lindberg D.R."/>
            <person name="Seaver E.C."/>
            <person name="Weisblat D.A."/>
            <person name="Putnam N.H."/>
            <person name="Grigoriev I.V."/>
            <person name="Rokhsar D.S."/>
        </authorList>
    </citation>
    <scope>NUCLEOTIDE SEQUENCE</scope>
</reference>
<dbReference type="EMBL" id="AMQM01003295">
    <property type="status" value="NOT_ANNOTATED_CDS"/>
    <property type="molecule type" value="Genomic_DNA"/>
</dbReference>
<dbReference type="Pfam" id="PF13513">
    <property type="entry name" value="HEAT_EZ"/>
    <property type="match status" value="1"/>
</dbReference>
<name>T1FMR8_HELRO</name>
<evidence type="ECO:0000256" key="2">
    <source>
        <dbReference type="PROSITE-ProRule" id="PRU00259"/>
    </source>
</evidence>
<dbReference type="EMBL" id="AMQM01003294">
    <property type="status" value="NOT_ANNOTATED_CDS"/>
    <property type="molecule type" value="Genomic_DNA"/>
</dbReference>
<evidence type="ECO:0000313" key="6">
    <source>
        <dbReference type="Proteomes" id="UP000015101"/>
    </source>
</evidence>
<feature type="region of interest" description="Disordered" evidence="3">
    <location>
        <begin position="1"/>
        <end position="34"/>
    </location>
</feature>
<accession>T1FMR8</accession>
<dbReference type="Gene3D" id="1.25.10.10">
    <property type="entry name" value="Leucine-rich Repeat Variant"/>
    <property type="match status" value="1"/>
</dbReference>
<dbReference type="PANTHER" id="PTHR16356">
    <property type="entry name" value="TRANSMEMBRANE AND COILED-COIL DOMAIN-CONTAINING PROTEIN 6 TMCO6"/>
    <property type="match status" value="1"/>
</dbReference>
<gene>
    <name evidence="5" type="primary">20210117</name>
    <name evidence="4" type="ORF">HELRODRAFT_185404</name>
</gene>
<dbReference type="InterPro" id="IPR011989">
    <property type="entry name" value="ARM-like"/>
</dbReference>
<sequence>MDSRKNQYKPTTSAGSASLRNKKRDEKNVLRKDKREKVLLRKRTRHGVSESSEYEITTDQIKDLTNKLMTKKEDKVLYLKLLRSGFAQGTALIDAFLQVDNAMPCLISLLTGSDAEVQLMATWCLTNISAGTEQHAMTVARHASSYLITYLSSPSAPLQDQCAWTLGNLAGEGEEERKLLMQQGVVAALVPLLKSACSNVVKSAAFALSNLARSSEAKQKMVEMNVVDALVHLLELKNGAEDVITESLWVLTYLTACPEYAKTLSDAGVLKKVLNLLYEASKHEEPNVLLVTPLLRCLGNMMCDSEVMSTQDNQELVSDARLYESIDKFMHHSVLHLQKEGLWVLSNLAVYEPLCQKLIKCNLLPTVISLLNSAYNIRYEAAYCLCNIAQHGDDICREIFKQHAIPNIVPTLKSHDLELVSMSLSLIQMIMQASQEMAVKEFEEHGGLNGLELLEYNDNLTISQKTNHILDNFIYKYMTVKE</sequence>
<dbReference type="STRING" id="6412.T1FMR8"/>
<comment type="similarity">
    <text evidence="1">Belongs to the importin alpha family.</text>
</comment>
<reference evidence="5" key="3">
    <citation type="submission" date="2015-06" db="UniProtKB">
        <authorList>
            <consortium name="EnsemblMetazoa"/>
        </authorList>
    </citation>
    <scope>IDENTIFICATION</scope>
</reference>
<dbReference type="InParanoid" id="T1FMR8"/>
<dbReference type="SMART" id="SM00185">
    <property type="entry name" value="ARM"/>
    <property type="match status" value="8"/>
</dbReference>
<keyword evidence="1" id="KW-0813">Transport</keyword>
<evidence type="ECO:0000256" key="3">
    <source>
        <dbReference type="SAM" id="MobiDB-lite"/>
    </source>
</evidence>
<dbReference type="GO" id="GO:0006606">
    <property type="term" value="P:protein import into nucleus"/>
    <property type="evidence" value="ECO:0007669"/>
    <property type="project" value="InterPro"/>
</dbReference>
<dbReference type="GeneID" id="20210117"/>
<dbReference type="eggNOG" id="KOG0166">
    <property type="taxonomic scope" value="Eukaryota"/>
</dbReference>
<feature type="compositionally biased region" description="Polar residues" evidence="3">
    <location>
        <begin position="8"/>
        <end position="19"/>
    </location>
</feature>
<dbReference type="InterPro" id="IPR016024">
    <property type="entry name" value="ARM-type_fold"/>
</dbReference>
<evidence type="ECO:0000313" key="5">
    <source>
        <dbReference type="EnsemblMetazoa" id="HelroP185404"/>
    </source>
</evidence>
<dbReference type="OMA" id="QMRNMAN"/>
<dbReference type="KEGG" id="hro:HELRODRAFT_185404"/>
<dbReference type="InterPro" id="IPR000225">
    <property type="entry name" value="Armadillo"/>
</dbReference>
<keyword evidence="1" id="KW-0653">Protein transport</keyword>
<dbReference type="EnsemblMetazoa" id="HelroT185404">
    <property type="protein sequence ID" value="HelroP185404"/>
    <property type="gene ID" value="HelroG185404"/>
</dbReference>
<dbReference type="GO" id="GO:0005737">
    <property type="term" value="C:cytoplasm"/>
    <property type="evidence" value="ECO:0007669"/>
    <property type="project" value="InterPro"/>
</dbReference>
<proteinExistence type="inferred from homology"/>
<dbReference type="Proteomes" id="UP000015101">
    <property type="component" value="Unassembled WGS sequence"/>
</dbReference>
<dbReference type="HOGENOM" id="CLU_590997_0_0_1"/>
<evidence type="ECO:0000313" key="4">
    <source>
        <dbReference type="EMBL" id="ESO08615.1"/>
    </source>
</evidence>